<dbReference type="EMBL" id="GBXM01070142">
    <property type="protein sequence ID" value="JAH38435.1"/>
    <property type="molecule type" value="Transcribed_RNA"/>
</dbReference>
<accession>A0A0E9SCL8</accession>
<dbReference type="EMBL" id="GBXM01066533">
    <property type="protein sequence ID" value="JAH42044.1"/>
    <property type="molecule type" value="Transcribed_RNA"/>
</dbReference>
<organism evidence="1">
    <name type="scientific">Anguilla anguilla</name>
    <name type="common">European freshwater eel</name>
    <name type="synonym">Muraena anguilla</name>
    <dbReference type="NCBI Taxonomy" id="7936"/>
    <lineage>
        <taxon>Eukaryota</taxon>
        <taxon>Metazoa</taxon>
        <taxon>Chordata</taxon>
        <taxon>Craniata</taxon>
        <taxon>Vertebrata</taxon>
        <taxon>Euteleostomi</taxon>
        <taxon>Actinopterygii</taxon>
        <taxon>Neopterygii</taxon>
        <taxon>Teleostei</taxon>
        <taxon>Anguilliformes</taxon>
        <taxon>Anguillidae</taxon>
        <taxon>Anguilla</taxon>
    </lineage>
</organism>
<proteinExistence type="predicted"/>
<dbReference type="AlphaFoldDB" id="A0A0E9SCL8"/>
<dbReference type="EMBL" id="GBXM01084458">
    <property type="protein sequence ID" value="JAH24119.1"/>
    <property type="molecule type" value="Transcribed_RNA"/>
</dbReference>
<sequence length="61" mass="7179">MVITTLLQPQNTNPEVWVFGERQFHTETLSPDRCELPFPNLYYNVEKSDSIVLEGKYFTIE</sequence>
<reference evidence="1" key="1">
    <citation type="submission" date="2014-11" db="EMBL/GenBank/DDBJ databases">
        <authorList>
            <person name="Amaro Gonzalez C."/>
        </authorList>
    </citation>
    <scope>NUCLEOTIDE SEQUENCE</scope>
</reference>
<reference evidence="1" key="2">
    <citation type="journal article" date="2015" name="Fish Shellfish Immunol.">
        <title>Early steps in the European eel (Anguilla anguilla)-Vibrio vulnificus interaction in the gills: Role of the RtxA13 toxin.</title>
        <authorList>
            <person name="Callol A."/>
            <person name="Pajuelo D."/>
            <person name="Ebbesson L."/>
            <person name="Teles M."/>
            <person name="MacKenzie S."/>
            <person name="Amaro C."/>
        </authorList>
    </citation>
    <scope>NUCLEOTIDE SEQUENCE</scope>
</reference>
<name>A0A0E9SCL8_ANGAN</name>
<evidence type="ECO:0000313" key="1">
    <source>
        <dbReference type="EMBL" id="JAH38435.1"/>
    </source>
</evidence>
<protein>
    <submittedName>
        <fullName evidence="1">Uncharacterized protein</fullName>
    </submittedName>
</protein>